<evidence type="ECO:0000313" key="2">
    <source>
        <dbReference type="Proteomes" id="UP001498421"/>
    </source>
</evidence>
<name>A0ABR1H6Z6_9HYPO</name>
<evidence type="ECO:0000313" key="1">
    <source>
        <dbReference type="EMBL" id="KAK7416816.1"/>
    </source>
</evidence>
<comment type="caution">
    <text evidence="1">The sequence shown here is derived from an EMBL/GenBank/DDBJ whole genome shotgun (WGS) entry which is preliminary data.</text>
</comment>
<proteinExistence type="predicted"/>
<organism evidence="1 2">
    <name type="scientific">Neonectria magnoliae</name>
    <dbReference type="NCBI Taxonomy" id="2732573"/>
    <lineage>
        <taxon>Eukaryota</taxon>
        <taxon>Fungi</taxon>
        <taxon>Dikarya</taxon>
        <taxon>Ascomycota</taxon>
        <taxon>Pezizomycotina</taxon>
        <taxon>Sordariomycetes</taxon>
        <taxon>Hypocreomycetidae</taxon>
        <taxon>Hypocreales</taxon>
        <taxon>Nectriaceae</taxon>
        <taxon>Neonectria</taxon>
    </lineage>
</organism>
<keyword evidence="2" id="KW-1185">Reference proteome</keyword>
<protein>
    <submittedName>
        <fullName evidence="1">Uncharacterized protein</fullName>
    </submittedName>
</protein>
<gene>
    <name evidence="1" type="ORF">QQZ08_011867</name>
</gene>
<sequence length="117" mass="13288">MSLNPRQITLEKWKLNKENPRPGATTTRTSAAASLVPVLHRTVTTTRIPRTRKRTPWSYRVAGTPLRLEFEDMFLQAPVAPQTDLLLDDAFFQFYANLIWNCHGDGDVVIAADRGHQ</sequence>
<reference evidence="1 2" key="1">
    <citation type="journal article" date="2025" name="Microbiol. Resour. Announc.">
        <title>Draft genome sequences for Neonectria magnoliae and Neonectria punicea, canker pathogens of Liriodendron tulipifera and Acer saccharum in West Virginia.</title>
        <authorList>
            <person name="Petronek H.M."/>
            <person name="Kasson M.T."/>
            <person name="Metheny A.M."/>
            <person name="Stauder C.M."/>
            <person name="Lovett B."/>
            <person name="Lynch S.C."/>
            <person name="Garnas J.R."/>
            <person name="Kasson L.R."/>
            <person name="Stajich J.E."/>
        </authorList>
    </citation>
    <scope>NUCLEOTIDE SEQUENCE [LARGE SCALE GENOMIC DNA]</scope>
    <source>
        <strain evidence="1 2">NRRL 64651</strain>
    </source>
</reference>
<accession>A0ABR1H6Z6</accession>
<dbReference type="EMBL" id="JAZAVK010000200">
    <property type="protein sequence ID" value="KAK7416816.1"/>
    <property type="molecule type" value="Genomic_DNA"/>
</dbReference>
<dbReference type="Proteomes" id="UP001498421">
    <property type="component" value="Unassembled WGS sequence"/>
</dbReference>